<comment type="caution">
    <text evidence="1">The sequence shown here is derived from an EMBL/GenBank/DDBJ whole genome shotgun (WGS) entry which is preliminary data.</text>
</comment>
<sequence length="815" mass="93722">MKAKCRARIYRHFTCILCSPFPICVIAPDFQPTTNIVTDKAQSSFNLGTADLTSNSPGGHKDPTLQLFNNRDDLSTFKKNKQISPRNACESHIAADLHQDQFGPYYRNFKKRLFDLTLWPGEPPVQKTPKQNKKTHSDKDWLLDSDLSVKDSRVLNGLDQERKTNEYYSQFPSNIEAPIGAPAYAVVPVHKAFVEPHSYNDLENPRVFNLKLVTQNSMSFSGTEKDLVTEPSDESISTKIIQQKSASIDSTPDDSPHNLKERGSQILVDETHSSLESHSLTDNMENRKIGNLDKDQFLEFLSPLVNSRPQPHIPPRSRSAVLQIFMQNRSEALISSKVALPKVDDLIRCAASWSLRFLRFFFLGPADSRRVEEMKFLSFLLNNSKDKKVQLELFVAQSDEIKTLISKYFEADGSETRLPVKPRGPTSARVSKSNNSGLELGFLLFEYYYKNMNKEKWEYLFGHGTQIWGFWATLKLKLESNNIARDNPKVASCRDELALFPWELPWDKPPQTYIQHNIAPTLEEWKKSAGAKFTTLNFSKEFSLPHQDLWMYEHITVGLHSHGASLEGPKQILEGNIQALEKEFPTISSKLHSKGKNQHNDGYNNVFFKKIEILMLKVFQSNLFFLNRVGKGNEFHLMQDEQKKTQNWLKESLKTFLYKNSNLNSPPGHNIPGESSKPKNSPLLSGMLEKMAQKESEFHEISGKFEKEMDEMITQLALIILEEYYQEINGEKWEMLFSKRVGSMNFVEFMTLCIDEVVYKISRKEQKAALEMRELFPWDDKIAFKLMPVALRNFKASAKRNFSRLQTKFSTQKFE</sequence>
<dbReference type="Proteomes" id="UP000765509">
    <property type="component" value="Unassembled WGS sequence"/>
</dbReference>
<reference evidence="1" key="1">
    <citation type="submission" date="2021-03" db="EMBL/GenBank/DDBJ databases">
        <title>Draft genome sequence of rust myrtle Austropuccinia psidii MF-1, a brazilian biotype.</title>
        <authorList>
            <person name="Quecine M.C."/>
            <person name="Pachon D.M.R."/>
            <person name="Bonatelli M.L."/>
            <person name="Correr F.H."/>
            <person name="Franceschini L.M."/>
            <person name="Leite T.F."/>
            <person name="Margarido G.R.A."/>
            <person name="Almeida C.A."/>
            <person name="Ferrarezi J.A."/>
            <person name="Labate C.A."/>
        </authorList>
    </citation>
    <scope>NUCLEOTIDE SEQUENCE</scope>
    <source>
        <strain evidence="1">MF-1</strain>
    </source>
</reference>
<proteinExistence type="predicted"/>
<keyword evidence="2" id="KW-1185">Reference proteome</keyword>
<evidence type="ECO:0000313" key="2">
    <source>
        <dbReference type="Proteomes" id="UP000765509"/>
    </source>
</evidence>
<organism evidence="1 2">
    <name type="scientific">Austropuccinia psidii MF-1</name>
    <dbReference type="NCBI Taxonomy" id="1389203"/>
    <lineage>
        <taxon>Eukaryota</taxon>
        <taxon>Fungi</taxon>
        <taxon>Dikarya</taxon>
        <taxon>Basidiomycota</taxon>
        <taxon>Pucciniomycotina</taxon>
        <taxon>Pucciniomycetes</taxon>
        <taxon>Pucciniales</taxon>
        <taxon>Sphaerophragmiaceae</taxon>
        <taxon>Austropuccinia</taxon>
    </lineage>
</organism>
<name>A0A9Q3H9U6_9BASI</name>
<dbReference type="EMBL" id="AVOT02014193">
    <property type="protein sequence ID" value="MBW0497453.1"/>
    <property type="molecule type" value="Genomic_DNA"/>
</dbReference>
<accession>A0A9Q3H9U6</accession>
<dbReference type="AlphaFoldDB" id="A0A9Q3H9U6"/>
<protein>
    <submittedName>
        <fullName evidence="1">Uncharacterized protein</fullName>
    </submittedName>
</protein>
<evidence type="ECO:0000313" key="1">
    <source>
        <dbReference type="EMBL" id="MBW0497453.1"/>
    </source>
</evidence>
<gene>
    <name evidence="1" type="ORF">O181_037168</name>
</gene>